<evidence type="ECO:0000256" key="2">
    <source>
        <dbReference type="ARBA" id="ARBA00022525"/>
    </source>
</evidence>
<reference evidence="6 7" key="1">
    <citation type="journal article" date="2015" name="Plant Cell">
        <title>Oil accumulation by the oleaginous diatom Fistulifera solaris as revealed by the genome and transcriptome.</title>
        <authorList>
            <person name="Tanaka T."/>
            <person name="Maeda Y."/>
            <person name="Veluchamy A."/>
            <person name="Tanaka M."/>
            <person name="Abida H."/>
            <person name="Marechal E."/>
            <person name="Bowler C."/>
            <person name="Muto M."/>
            <person name="Sunaga Y."/>
            <person name="Tanaka M."/>
            <person name="Yoshino T."/>
            <person name="Taniguchi T."/>
            <person name="Fukuda Y."/>
            <person name="Nemoto M."/>
            <person name="Matsumoto M."/>
            <person name="Wong P.S."/>
            <person name="Aburatani S."/>
            <person name="Fujibuchi W."/>
        </authorList>
    </citation>
    <scope>NUCLEOTIDE SEQUENCE [LARGE SCALE GENOMIC DNA]</scope>
    <source>
        <strain evidence="6 7">JPCC DA0580</strain>
    </source>
</reference>
<evidence type="ECO:0000313" key="7">
    <source>
        <dbReference type="Proteomes" id="UP000198406"/>
    </source>
</evidence>
<keyword evidence="3" id="KW-0732">Signal</keyword>
<dbReference type="Proteomes" id="UP000198406">
    <property type="component" value="Unassembled WGS sequence"/>
</dbReference>
<dbReference type="PANTHER" id="PTHR23303:SF15">
    <property type="entry name" value="COLOSSIN-A"/>
    <property type="match status" value="1"/>
</dbReference>
<dbReference type="InterPro" id="IPR033764">
    <property type="entry name" value="Sdr_B"/>
</dbReference>
<feature type="domain" description="SD-repeat containing protein B" evidence="5">
    <location>
        <begin position="8"/>
        <end position="104"/>
    </location>
</feature>
<organism evidence="6 7">
    <name type="scientific">Fistulifera solaris</name>
    <name type="common">Oleaginous diatom</name>
    <dbReference type="NCBI Taxonomy" id="1519565"/>
    <lineage>
        <taxon>Eukaryota</taxon>
        <taxon>Sar</taxon>
        <taxon>Stramenopiles</taxon>
        <taxon>Ochrophyta</taxon>
        <taxon>Bacillariophyta</taxon>
        <taxon>Bacillariophyceae</taxon>
        <taxon>Bacillariophycidae</taxon>
        <taxon>Naviculales</taxon>
        <taxon>Naviculaceae</taxon>
        <taxon>Fistulifera</taxon>
    </lineage>
</organism>
<gene>
    <name evidence="6" type="ORF">FisN_UnNu005</name>
</gene>
<dbReference type="Pfam" id="PF17210">
    <property type="entry name" value="SdrD_B"/>
    <property type="match status" value="3"/>
</dbReference>
<dbReference type="EMBL" id="BDSP01000019">
    <property type="protein sequence ID" value="GAX10533.1"/>
    <property type="molecule type" value="Genomic_DNA"/>
</dbReference>
<dbReference type="GO" id="GO:0005576">
    <property type="term" value="C:extracellular region"/>
    <property type="evidence" value="ECO:0007669"/>
    <property type="project" value="UniProtKB-SubCell"/>
</dbReference>
<proteinExistence type="predicted"/>
<evidence type="ECO:0000256" key="1">
    <source>
        <dbReference type="ARBA" id="ARBA00004613"/>
    </source>
</evidence>
<dbReference type="Gene3D" id="2.60.40.10">
    <property type="entry name" value="Immunoglobulins"/>
    <property type="match status" value="4"/>
</dbReference>
<comment type="subcellular location">
    <subcellularLocation>
        <location evidence="1">Secreted</location>
    </subcellularLocation>
</comment>
<evidence type="ECO:0000256" key="4">
    <source>
        <dbReference type="SAM" id="MobiDB-lite"/>
    </source>
</evidence>
<protein>
    <recommendedName>
        <fullName evidence="5">SD-repeat containing protein B domain-containing protein</fullName>
    </recommendedName>
</protein>
<keyword evidence="2" id="KW-0964">Secreted</keyword>
<evidence type="ECO:0000256" key="3">
    <source>
        <dbReference type="ARBA" id="ARBA00022729"/>
    </source>
</evidence>
<feature type="region of interest" description="Disordered" evidence="4">
    <location>
        <begin position="364"/>
        <end position="384"/>
    </location>
</feature>
<keyword evidence="7" id="KW-1185">Reference proteome</keyword>
<dbReference type="PANTHER" id="PTHR23303">
    <property type="entry name" value="CARBOXYPEPTIDASE REGULATORY REGION-CONTAINING"/>
    <property type="match status" value="1"/>
</dbReference>
<dbReference type="InterPro" id="IPR013783">
    <property type="entry name" value="Ig-like_fold"/>
</dbReference>
<evidence type="ECO:0000259" key="5">
    <source>
        <dbReference type="Pfam" id="PF17210"/>
    </source>
</evidence>
<accession>A0A1Z5J950</accession>
<comment type="caution">
    <text evidence="6">The sequence shown here is derived from an EMBL/GenBank/DDBJ whole genome shotgun (WGS) entry which is preliminary data.</text>
</comment>
<dbReference type="InterPro" id="IPR051417">
    <property type="entry name" value="SDr/BOS_complex"/>
</dbReference>
<dbReference type="SUPFAM" id="SSF117074">
    <property type="entry name" value="Hypothetical protein PA1324"/>
    <property type="match status" value="3"/>
</dbReference>
<dbReference type="InParanoid" id="A0A1Z5J950"/>
<dbReference type="AlphaFoldDB" id="A0A1Z5J950"/>
<evidence type="ECO:0000313" key="6">
    <source>
        <dbReference type="EMBL" id="GAX10533.1"/>
    </source>
</evidence>
<sequence>MPDVVEVRVWDDANENGIQDEGETGIEGVELRLVNDTRQDLAVQAEGNAHEVLTTDANGIALFTMVPKGITLRVKVVNRPPGAIETSKRIGGDSNNDSDLNSDSFSDSFDLRNFNGGVYGSIDLGYRMPETLEIHVWDDMNSNGIQDTGEPGLPNVVLKLVKSDRTEIAAIQGGTAHQAITTGPDGVARFLKVPKSETIRAMVVAPPPGAKPTSKNQGGDEMLDSDLNGDMYSDSFQMASSVALELSACWTSDSKCRLTWSFVFGMTLTEMESKTLVNRKYLLWLLFLDGTLVGLKSNCCACSPSNDRGIQGVELGMVLNDKVTPLPNIGGGSNAHLVKFTDENGYATFVGVPRTETVRIKVMNAPPGSVPTHRNRGTDDQADSDMGTDLVTDSFDMNNFKGVGAIGQMDLGFRMPKTVVVRVWRDTDGDGIQDENEEGFEGIRVQIVNATTRLPLPEQGNNGTAHQVLTTGSDGRVRFTKVPQSTSIRIRVLNPPTGFRVTLKDRGTDDQLDSDLNTDHFTDGFLLPSNVAELFDMRDCGYRPI</sequence>
<name>A0A1Z5J950_FISSO</name>
<feature type="domain" description="SD-repeat containing protein B" evidence="5">
    <location>
        <begin position="135"/>
        <end position="230"/>
    </location>
</feature>
<feature type="domain" description="SD-repeat containing protein B" evidence="5">
    <location>
        <begin position="422"/>
        <end position="523"/>
    </location>
</feature>